<evidence type="ECO:0000256" key="1">
    <source>
        <dbReference type="ARBA" id="ARBA00004196"/>
    </source>
</evidence>
<organism evidence="9 10">
    <name type="scientific">Niabella soli DSM 19437</name>
    <dbReference type="NCBI Taxonomy" id="929713"/>
    <lineage>
        <taxon>Bacteria</taxon>
        <taxon>Pseudomonadati</taxon>
        <taxon>Bacteroidota</taxon>
        <taxon>Chitinophagia</taxon>
        <taxon>Chitinophagales</taxon>
        <taxon>Chitinophagaceae</taxon>
        <taxon>Niabella</taxon>
    </lineage>
</organism>
<dbReference type="GO" id="GO:0015562">
    <property type="term" value="F:efflux transmembrane transporter activity"/>
    <property type="evidence" value="ECO:0007669"/>
    <property type="project" value="TreeGrafter"/>
</dbReference>
<feature type="domain" description="Multidrug resistance protein MdtA-like barrel-sandwich hybrid" evidence="6">
    <location>
        <begin position="62"/>
        <end position="182"/>
    </location>
</feature>
<evidence type="ECO:0000256" key="3">
    <source>
        <dbReference type="ARBA" id="ARBA00022448"/>
    </source>
</evidence>
<dbReference type="InterPro" id="IPR006143">
    <property type="entry name" value="RND_pump_MFP"/>
</dbReference>
<evidence type="ECO:0000313" key="9">
    <source>
        <dbReference type="EMBL" id="AHF14101.1"/>
    </source>
</evidence>
<dbReference type="Pfam" id="PF25954">
    <property type="entry name" value="Beta-barrel_RND_2"/>
    <property type="match status" value="1"/>
</dbReference>
<dbReference type="RefSeq" id="WP_008582225.1">
    <property type="nucleotide sequence ID" value="NZ_CP007035.1"/>
</dbReference>
<comment type="similarity">
    <text evidence="2">Belongs to the membrane fusion protein (MFP) (TC 8.A.1) family.</text>
</comment>
<keyword evidence="10" id="KW-1185">Reference proteome</keyword>
<protein>
    <submittedName>
        <fullName evidence="9">RND transporter</fullName>
    </submittedName>
</protein>
<keyword evidence="3" id="KW-0813">Transport</keyword>
<dbReference type="SUPFAM" id="SSF111369">
    <property type="entry name" value="HlyD-like secretion proteins"/>
    <property type="match status" value="1"/>
</dbReference>
<evidence type="ECO:0000256" key="2">
    <source>
        <dbReference type="ARBA" id="ARBA00009477"/>
    </source>
</evidence>
<evidence type="ECO:0000259" key="7">
    <source>
        <dbReference type="Pfam" id="PF25954"/>
    </source>
</evidence>
<evidence type="ECO:0000256" key="4">
    <source>
        <dbReference type="SAM" id="Coils"/>
    </source>
</evidence>
<dbReference type="KEGG" id="nso:NIASO_00635"/>
<dbReference type="InterPro" id="IPR058625">
    <property type="entry name" value="MdtA-like_BSH"/>
</dbReference>
<dbReference type="Pfam" id="PF25917">
    <property type="entry name" value="BSH_RND"/>
    <property type="match status" value="1"/>
</dbReference>
<dbReference type="Pfam" id="PF25876">
    <property type="entry name" value="HH_MFP_RND"/>
    <property type="match status" value="1"/>
</dbReference>
<dbReference type="HOGENOM" id="CLU_018816_1_2_10"/>
<sequence>MILKSTASCLLLAVCILACTEKKKTAAPNQKRGSEKVDVYIVKTEPYSETIEVPGSIVANEVTEIHPEVSGRVVQLNVREGQFVSRGVVLARIYDGDLQAQLNKLEAQLKIAQVNENRAQQLVNIQGISKQDYDNSVLAVKNIQADMALVKTEISRTIVRAPFSGKMGLKEISPGAYVSPATVIATINQVSALKIDFTVPEKYTGQILNGQIVNFTVEGSPRAYTAKVMARESNITVTNRSLTVRGLVTGSTQGLIPGSFAKVTINFAPRPNTVFIPTQSVIPNIRGKQVLLVTGGKALFSDVETGARDSSRVEILKGLKQGDTILTTGIMTTRPGSKIRINKIVN</sequence>
<dbReference type="AlphaFoldDB" id="W0EYC7"/>
<dbReference type="InterPro" id="IPR058792">
    <property type="entry name" value="Beta-barrel_RND_2"/>
</dbReference>
<dbReference type="PANTHER" id="PTHR30469">
    <property type="entry name" value="MULTIDRUG RESISTANCE PROTEIN MDTA"/>
    <property type="match status" value="1"/>
</dbReference>
<reference evidence="9 10" key="1">
    <citation type="submission" date="2013-12" db="EMBL/GenBank/DDBJ databases">
        <authorList>
            <consortium name="DOE Joint Genome Institute"/>
            <person name="Eisen J."/>
            <person name="Huntemann M."/>
            <person name="Han J."/>
            <person name="Chen A."/>
            <person name="Kyrpides N."/>
            <person name="Mavromatis K."/>
            <person name="Markowitz V."/>
            <person name="Palaniappan K."/>
            <person name="Ivanova N."/>
            <person name="Schaumberg A."/>
            <person name="Pati A."/>
            <person name="Liolios K."/>
            <person name="Nordberg H.P."/>
            <person name="Cantor M.N."/>
            <person name="Hua S.X."/>
            <person name="Woyke T."/>
        </authorList>
    </citation>
    <scope>NUCLEOTIDE SEQUENCE [LARGE SCALE GENOMIC DNA]</scope>
    <source>
        <strain evidence="10">DSM 19437</strain>
    </source>
</reference>
<evidence type="ECO:0000259" key="8">
    <source>
        <dbReference type="Pfam" id="PF25967"/>
    </source>
</evidence>
<feature type="domain" description="CusB-like beta-barrel" evidence="7">
    <location>
        <begin position="196"/>
        <end position="266"/>
    </location>
</feature>
<dbReference type="Proteomes" id="UP000003586">
    <property type="component" value="Chromosome"/>
</dbReference>
<name>W0EYC7_9BACT</name>
<dbReference type="NCBIfam" id="TIGR01730">
    <property type="entry name" value="RND_mfp"/>
    <property type="match status" value="1"/>
</dbReference>
<dbReference type="InterPro" id="IPR058627">
    <property type="entry name" value="MdtA-like_C"/>
</dbReference>
<dbReference type="eggNOG" id="COG0845">
    <property type="taxonomic scope" value="Bacteria"/>
</dbReference>
<evidence type="ECO:0000259" key="6">
    <source>
        <dbReference type="Pfam" id="PF25917"/>
    </source>
</evidence>
<accession>W0EYC7</accession>
<dbReference type="PANTHER" id="PTHR30469:SF36">
    <property type="entry name" value="BLL3903 PROTEIN"/>
    <property type="match status" value="1"/>
</dbReference>
<dbReference type="Gene3D" id="2.40.30.170">
    <property type="match status" value="1"/>
</dbReference>
<gene>
    <name evidence="9" type="ORF">NIASO_00635</name>
</gene>
<comment type="subcellular location">
    <subcellularLocation>
        <location evidence="1">Cell envelope</location>
    </subcellularLocation>
</comment>
<dbReference type="Pfam" id="PF25967">
    <property type="entry name" value="RND-MFP_C"/>
    <property type="match status" value="1"/>
</dbReference>
<keyword evidence="4" id="KW-0175">Coiled coil</keyword>
<dbReference type="InterPro" id="IPR058624">
    <property type="entry name" value="MdtA-like_HH"/>
</dbReference>
<dbReference type="STRING" id="929713.NIASO_00635"/>
<evidence type="ECO:0000313" key="10">
    <source>
        <dbReference type="Proteomes" id="UP000003586"/>
    </source>
</evidence>
<dbReference type="GO" id="GO:1990281">
    <property type="term" value="C:efflux pump complex"/>
    <property type="evidence" value="ECO:0007669"/>
    <property type="project" value="TreeGrafter"/>
</dbReference>
<feature type="coiled-coil region" evidence="4">
    <location>
        <begin position="95"/>
        <end position="122"/>
    </location>
</feature>
<evidence type="ECO:0000259" key="5">
    <source>
        <dbReference type="Pfam" id="PF25876"/>
    </source>
</evidence>
<proteinExistence type="inferred from homology"/>
<dbReference type="Gene3D" id="2.40.420.20">
    <property type="match status" value="1"/>
</dbReference>
<dbReference type="Gene3D" id="1.10.287.470">
    <property type="entry name" value="Helix hairpin bin"/>
    <property type="match status" value="1"/>
</dbReference>
<dbReference type="Gene3D" id="2.40.50.100">
    <property type="match status" value="1"/>
</dbReference>
<feature type="domain" description="Multidrug resistance protein MdtA-like C-terminal permuted SH3" evidence="8">
    <location>
        <begin position="272"/>
        <end position="330"/>
    </location>
</feature>
<dbReference type="EMBL" id="CP007035">
    <property type="protein sequence ID" value="AHF14101.1"/>
    <property type="molecule type" value="Genomic_DNA"/>
</dbReference>
<feature type="domain" description="Multidrug resistance protein MdtA-like alpha-helical hairpin" evidence="5">
    <location>
        <begin position="97"/>
        <end position="147"/>
    </location>
</feature>